<dbReference type="Pfam" id="PF05577">
    <property type="entry name" value="Peptidase_S28"/>
    <property type="match status" value="1"/>
</dbReference>
<evidence type="ECO:0000256" key="1">
    <source>
        <dbReference type="ARBA" id="ARBA00011079"/>
    </source>
</evidence>
<evidence type="ECO:0000313" key="7">
    <source>
        <dbReference type="Proteomes" id="UP001158986"/>
    </source>
</evidence>
<protein>
    <submittedName>
        <fullName evidence="6">Uncharacterized protein</fullName>
    </submittedName>
</protein>
<evidence type="ECO:0000256" key="3">
    <source>
        <dbReference type="ARBA" id="ARBA00022729"/>
    </source>
</evidence>
<sequence>MPKIDHSASNNTNRTFQQRYYQVDQYWPKPNGPIILYIGGEVKFTQAPNGFVAVTVQKVGAKILAVEHRFYGQSVSNEDLSTYRYLMDQQALADLKHFKESYERQLG</sequence>
<proteinExistence type="inferred from homology"/>
<keyword evidence="3" id="KW-0732">Signal</keyword>
<keyword evidence="7" id="KW-1185">Reference proteome</keyword>
<dbReference type="InterPro" id="IPR029058">
    <property type="entry name" value="AB_hydrolase_fold"/>
</dbReference>
<dbReference type="Proteomes" id="UP001158986">
    <property type="component" value="Unassembled WGS sequence"/>
</dbReference>
<gene>
    <name evidence="6" type="ORF">PBS001_LOCUS4207</name>
</gene>
<comment type="caution">
    <text evidence="6">The sequence shown here is derived from an EMBL/GenBank/DDBJ whole genome shotgun (WGS) entry which is preliminary data.</text>
</comment>
<reference evidence="6 7" key="1">
    <citation type="submission" date="2021-11" db="EMBL/GenBank/DDBJ databases">
        <authorList>
            <person name="Islam A."/>
            <person name="Islam S."/>
            <person name="Flora M.S."/>
            <person name="Rahman M."/>
            <person name="Ziaur R.M."/>
            <person name="Epstein J.H."/>
            <person name="Hassan M."/>
            <person name="Klassen M."/>
            <person name="Woodard K."/>
            <person name="Webb A."/>
            <person name="Webby R.J."/>
            <person name="El Zowalaty M.E."/>
        </authorList>
    </citation>
    <scope>NUCLEOTIDE SEQUENCE [LARGE SCALE GENOMIC DNA]</scope>
    <source>
        <strain evidence="6">Pbs1</strain>
    </source>
</reference>
<accession>A0ABN8D2K8</accession>
<comment type="similarity">
    <text evidence="1">Belongs to the peptidase S28 family.</text>
</comment>
<evidence type="ECO:0000313" key="6">
    <source>
        <dbReference type="EMBL" id="CAH0517613.1"/>
    </source>
</evidence>
<keyword evidence="4" id="KW-0378">Hydrolase</keyword>
<evidence type="ECO:0000256" key="2">
    <source>
        <dbReference type="ARBA" id="ARBA00022670"/>
    </source>
</evidence>
<keyword evidence="2" id="KW-0645">Protease</keyword>
<evidence type="ECO:0000256" key="5">
    <source>
        <dbReference type="ARBA" id="ARBA00023180"/>
    </source>
</evidence>
<dbReference type="PANTHER" id="PTHR11010:SF11">
    <property type="entry name" value="THYMUS-SPECIFIC SERINE PROTEASE"/>
    <property type="match status" value="1"/>
</dbReference>
<organism evidence="6 7">
    <name type="scientific">Peronospora belbahrii</name>
    <dbReference type="NCBI Taxonomy" id="622444"/>
    <lineage>
        <taxon>Eukaryota</taxon>
        <taxon>Sar</taxon>
        <taxon>Stramenopiles</taxon>
        <taxon>Oomycota</taxon>
        <taxon>Peronosporomycetes</taxon>
        <taxon>Peronosporales</taxon>
        <taxon>Peronosporaceae</taxon>
        <taxon>Peronospora</taxon>
    </lineage>
</organism>
<dbReference type="EMBL" id="CAKLCB010000247">
    <property type="protein sequence ID" value="CAH0517613.1"/>
    <property type="molecule type" value="Genomic_DNA"/>
</dbReference>
<dbReference type="PANTHER" id="PTHR11010">
    <property type="entry name" value="PROTEASE S28 PRO-X CARBOXYPEPTIDASE-RELATED"/>
    <property type="match status" value="1"/>
</dbReference>
<dbReference type="Gene3D" id="3.40.50.1820">
    <property type="entry name" value="alpha/beta hydrolase"/>
    <property type="match status" value="1"/>
</dbReference>
<name>A0ABN8D2K8_9STRA</name>
<dbReference type="InterPro" id="IPR008758">
    <property type="entry name" value="Peptidase_S28"/>
</dbReference>
<evidence type="ECO:0000256" key="4">
    <source>
        <dbReference type="ARBA" id="ARBA00022801"/>
    </source>
</evidence>
<keyword evidence="5" id="KW-0325">Glycoprotein</keyword>